<dbReference type="Gene3D" id="2.160.10.10">
    <property type="entry name" value="Hexapeptide repeat proteins"/>
    <property type="match status" value="1"/>
</dbReference>
<evidence type="ECO:0000256" key="3">
    <source>
        <dbReference type="ARBA" id="ARBA00013266"/>
    </source>
</evidence>
<dbReference type="Pfam" id="PF06426">
    <property type="entry name" value="SATase_N"/>
    <property type="match status" value="1"/>
</dbReference>
<dbReference type="EC" id="2.3.1.30" evidence="3"/>
<dbReference type="SUPFAM" id="SSF51161">
    <property type="entry name" value="Trimeric LpxA-like enzymes"/>
    <property type="match status" value="1"/>
</dbReference>
<evidence type="ECO:0000256" key="2">
    <source>
        <dbReference type="ARBA" id="ARBA00007274"/>
    </source>
</evidence>
<dbReference type="Proteomes" id="UP000006415">
    <property type="component" value="Unassembled WGS sequence"/>
</dbReference>
<dbReference type="OrthoDB" id="9801456at2"/>
<feature type="domain" description="Serine acetyltransferase N-terminal" evidence="10">
    <location>
        <begin position="42"/>
        <end position="133"/>
    </location>
</feature>
<dbReference type="AlphaFoldDB" id="J0DFD5"/>
<dbReference type="GO" id="GO:0009001">
    <property type="term" value="F:serine O-acetyltransferase activity"/>
    <property type="evidence" value="ECO:0007669"/>
    <property type="project" value="UniProtKB-EC"/>
</dbReference>
<reference evidence="11 12" key="1">
    <citation type="submission" date="2012-01" db="EMBL/GenBank/DDBJ databases">
        <title>The Genome Sequence of Scardovia wiggsiae F0424.</title>
        <authorList>
            <consortium name="The Broad Institute Genome Sequencing Platform"/>
            <person name="Earl A."/>
            <person name="Ward D."/>
            <person name="Feldgarden M."/>
            <person name="Gevers D."/>
            <person name="Izard J."/>
            <person name="Ganesan A."/>
            <person name="Baranova O.V."/>
            <person name="Blanton J.M."/>
            <person name="Tanner A.C."/>
            <person name="Mathney J."/>
            <person name="Dewhirst F.E."/>
            <person name="Young S.K."/>
            <person name="Zeng Q."/>
            <person name="Gargeya S."/>
            <person name="Fitzgerald M."/>
            <person name="Haas B."/>
            <person name="Abouelleil A."/>
            <person name="Alvarado L."/>
            <person name="Arachchi H.M."/>
            <person name="Berlin A."/>
            <person name="Chapman S.B."/>
            <person name="Gearin G."/>
            <person name="Goldberg J."/>
            <person name="Griggs A."/>
            <person name="Gujja S."/>
            <person name="Hansen M."/>
            <person name="Heiman D."/>
            <person name="Howarth C."/>
            <person name="Larimer J."/>
            <person name="Lui A."/>
            <person name="MacDonald P.J.P."/>
            <person name="McCowen C."/>
            <person name="Montmayeur A."/>
            <person name="Murphy C."/>
            <person name="Neiman D."/>
            <person name="Pearson M."/>
            <person name="Priest M."/>
            <person name="Roberts A."/>
            <person name="Saif S."/>
            <person name="Shea T."/>
            <person name="Sisk P."/>
            <person name="Stolte C."/>
            <person name="Sykes S."/>
            <person name="Wortman J."/>
            <person name="Nusbaum C."/>
            <person name="Birren B."/>
        </authorList>
    </citation>
    <scope>NUCLEOTIDE SEQUENCE [LARGE SCALE GENOMIC DNA]</scope>
    <source>
        <strain evidence="11 12">F0424</strain>
    </source>
</reference>
<organism evidence="11 12">
    <name type="scientific">Scardovia wiggsiae F0424</name>
    <dbReference type="NCBI Taxonomy" id="857290"/>
    <lineage>
        <taxon>Bacteria</taxon>
        <taxon>Bacillati</taxon>
        <taxon>Actinomycetota</taxon>
        <taxon>Actinomycetes</taxon>
        <taxon>Bifidobacteriales</taxon>
        <taxon>Bifidobacteriaceae</taxon>
        <taxon>Scardovia</taxon>
    </lineage>
</organism>
<dbReference type="InterPro" id="IPR042122">
    <property type="entry name" value="Ser_AcTrfase_N_sf"/>
</dbReference>
<dbReference type="Pfam" id="PF14602">
    <property type="entry name" value="Hexapep_2"/>
    <property type="match status" value="1"/>
</dbReference>
<dbReference type="Gene3D" id="1.10.3130.10">
    <property type="entry name" value="serine acetyltransferase, domain 1"/>
    <property type="match status" value="1"/>
</dbReference>
<dbReference type="InterPro" id="IPR001451">
    <property type="entry name" value="Hexapep"/>
</dbReference>
<proteinExistence type="inferred from homology"/>
<evidence type="ECO:0000259" key="10">
    <source>
        <dbReference type="Pfam" id="PF06426"/>
    </source>
</evidence>
<dbReference type="InterPro" id="IPR045304">
    <property type="entry name" value="LbH_SAT"/>
</dbReference>
<evidence type="ECO:0000313" key="12">
    <source>
        <dbReference type="Proteomes" id="UP000006415"/>
    </source>
</evidence>
<dbReference type="CDD" id="cd03354">
    <property type="entry name" value="LbH_SAT"/>
    <property type="match status" value="1"/>
</dbReference>
<evidence type="ECO:0000256" key="4">
    <source>
        <dbReference type="ARBA" id="ARBA00018522"/>
    </source>
</evidence>
<dbReference type="UniPathway" id="UPA00136">
    <property type="reaction ID" value="UER00199"/>
</dbReference>
<evidence type="ECO:0000256" key="1">
    <source>
        <dbReference type="ARBA" id="ARBA00004876"/>
    </source>
</evidence>
<dbReference type="PANTHER" id="PTHR42811">
    <property type="entry name" value="SERINE ACETYLTRANSFERASE"/>
    <property type="match status" value="1"/>
</dbReference>
<evidence type="ECO:0000256" key="9">
    <source>
        <dbReference type="ARBA" id="ARBA00049486"/>
    </source>
</evidence>
<dbReference type="HOGENOM" id="CLU_051638_1_1_11"/>
<keyword evidence="7" id="KW-0198">Cysteine biosynthesis</keyword>
<evidence type="ECO:0000256" key="7">
    <source>
        <dbReference type="ARBA" id="ARBA00023192"/>
    </source>
</evidence>
<name>J0DFD5_9BIFI</name>
<comment type="caution">
    <text evidence="11">The sequence shown here is derived from an EMBL/GenBank/DDBJ whole genome shotgun (WGS) entry which is preliminary data.</text>
</comment>
<gene>
    <name evidence="11" type="ORF">HMPREF9156_00883</name>
</gene>
<comment type="catalytic activity">
    <reaction evidence="9">
        <text>L-serine + acetyl-CoA = O-acetyl-L-serine + CoA</text>
        <dbReference type="Rhea" id="RHEA:24560"/>
        <dbReference type="ChEBI" id="CHEBI:33384"/>
        <dbReference type="ChEBI" id="CHEBI:57287"/>
        <dbReference type="ChEBI" id="CHEBI:57288"/>
        <dbReference type="ChEBI" id="CHEBI:58340"/>
        <dbReference type="EC" id="2.3.1.30"/>
    </reaction>
</comment>
<dbReference type="EMBL" id="AGZS01000003">
    <property type="protein sequence ID" value="EJD65008.1"/>
    <property type="molecule type" value="Genomic_DNA"/>
</dbReference>
<evidence type="ECO:0000256" key="6">
    <source>
        <dbReference type="ARBA" id="ARBA00022679"/>
    </source>
</evidence>
<accession>J0DFD5</accession>
<protein>
    <recommendedName>
        <fullName evidence="4">Serine acetyltransferase</fullName>
        <ecNumber evidence="3">2.3.1.30</ecNumber>
    </recommendedName>
</protein>
<dbReference type="InterPro" id="IPR010493">
    <property type="entry name" value="Ser_AcTrfase_N"/>
</dbReference>
<evidence type="ECO:0000313" key="11">
    <source>
        <dbReference type="EMBL" id="EJD65008.1"/>
    </source>
</evidence>
<keyword evidence="12" id="KW-1185">Reference proteome</keyword>
<evidence type="ECO:0000256" key="8">
    <source>
        <dbReference type="ARBA" id="ARBA00023315"/>
    </source>
</evidence>
<dbReference type="GO" id="GO:0006535">
    <property type="term" value="P:cysteine biosynthetic process from serine"/>
    <property type="evidence" value="ECO:0007669"/>
    <property type="project" value="InterPro"/>
</dbReference>
<dbReference type="RefSeq" id="WP_007147947.1">
    <property type="nucleotide sequence ID" value="NZ_AKCI01000001.1"/>
</dbReference>
<keyword evidence="6 11" id="KW-0808">Transferase</keyword>
<sequence>MSNNADLDRIREAVNNVDTSELETPIAVPDRKKTVALIKLTQAVLLPQFYHYKGLDQGQALEALSEQMEAQIYRALQMHSLDCSQCASLRDSFLGCLAQIKSDAMTDIRAIYNGDPAAPSLPEVVVCYPGFYAAFIYRIAHVLYSLGIPYIPRIMSEFAHEKTGIDINPGASIGQYFCIDHGTGVVIGETARIGSHVKLYQGVTIGARSFDKDSSGNPVKGGKRHPDIGDRATIYANATILGGDTVIGDDCVIGANVWLTQSVGSGQKVFYTPQNRSR</sequence>
<dbReference type="GO" id="GO:0005737">
    <property type="term" value="C:cytoplasm"/>
    <property type="evidence" value="ECO:0007669"/>
    <property type="project" value="InterPro"/>
</dbReference>
<comment type="pathway">
    <text evidence="1">Amino-acid biosynthesis; L-cysteine biosynthesis; L-cysteine from L-serine: step 1/2.</text>
</comment>
<dbReference type="eggNOG" id="COG1045">
    <property type="taxonomic scope" value="Bacteria"/>
</dbReference>
<dbReference type="STRING" id="857290.HMPREF9156_00883"/>
<keyword evidence="8" id="KW-0012">Acyltransferase</keyword>
<dbReference type="InterPro" id="IPR011004">
    <property type="entry name" value="Trimer_LpxA-like_sf"/>
</dbReference>
<evidence type="ECO:0000256" key="5">
    <source>
        <dbReference type="ARBA" id="ARBA00022605"/>
    </source>
</evidence>
<comment type="similarity">
    <text evidence="2">Belongs to the transferase hexapeptide repeat family.</text>
</comment>
<keyword evidence="5" id="KW-0028">Amino-acid biosynthesis</keyword>